<evidence type="ECO:0000256" key="12">
    <source>
        <dbReference type="SAM" id="Phobius"/>
    </source>
</evidence>
<dbReference type="InterPro" id="IPR036890">
    <property type="entry name" value="HATPase_C_sf"/>
</dbReference>
<dbReference type="SUPFAM" id="SSF103190">
    <property type="entry name" value="Sensory domain-like"/>
    <property type="match status" value="1"/>
</dbReference>
<keyword evidence="7 14" id="KW-0418">Kinase</keyword>
<evidence type="ECO:0000256" key="5">
    <source>
        <dbReference type="ARBA" id="ARBA00022692"/>
    </source>
</evidence>
<dbReference type="Gene3D" id="3.30.565.10">
    <property type="entry name" value="Histidine kinase-like ATPase, C-terminal domain"/>
    <property type="match status" value="1"/>
</dbReference>
<evidence type="ECO:0000313" key="15">
    <source>
        <dbReference type="Proteomes" id="UP000680304"/>
    </source>
</evidence>
<dbReference type="InterPro" id="IPR010559">
    <property type="entry name" value="Sig_transdc_His_kin_internal"/>
</dbReference>
<evidence type="ECO:0000259" key="13">
    <source>
        <dbReference type="PROSITE" id="PS50885"/>
    </source>
</evidence>
<evidence type="ECO:0000256" key="7">
    <source>
        <dbReference type="ARBA" id="ARBA00022777"/>
    </source>
</evidence>
<protein>
    <submittedName>
        <fullName evidence="14">Sensor histidine kinase YesM</fullName>
    </submittedName>
</protein>
<comment type="subcellular location">
    <subcellularLocation>
        <location evidence="1">Cell membrane</location>
        <topology evidence="1">Multi-pass membrane protein</topology>
    </subcellularLocation>
</comment>
<feature type="transmembrane region" description="Helical" evidence="12">
    <location>
        <begin position="12"/>
        <end position="34"/>
    </location>
</feature>
<dbReference type="InterPro" id="IPR003660">
    <property type="entry name" value="HAMP_dom"/>
</dbReference>
<keyword evidence="8" id="KW-0067">ATP-binding</keyword>
<comment type="caution">
    <text evidence="14">The sequence shown here is derived from an EMBL/GenBank/DDBJ whole genome shotgun (WGS) entry which is preliminary data.</text>
</comment>
<dbReference type="RefSeq" id="WP_213526776.1">
    <property type="nucleotide sequence ID" value="NZ_BOVJ01000004.1"/>
</dbReference>
<feature type="domain" description="HAMP" evidence="13">
    <location>
        <begin position="317"/>
        <end position="369"/>
    </location>
</feature>
<dbReference type="SMART" id="SM00387">
    <property type="entry name" value="HATPase_c"/>
    <property type="match status" value="1"/>
</dbReference>
<organism evidence="14 15">
    <name type="scientific">Paenibacillus cisolokensis</name>
    <dbReference type="NCBI Taxonomy" id="1658519"/>
    <lineage>
        <taxon>Bacteria</taxon>
        <taxon>Bacillati</taxon>
        <taxon>Bacillota</taxon>
        <taxon>Bacilli</taxon>
        <taxon>Bacillales</taxon>
        <taxon>Paenibacillaceae</taxon>
        <taxon>Paenibacillus</taxon>
    </lineage>
</organism>
<proteinExistence type="predicted"/>
<dbReference type="PANTHER" id="PTHR34220:SF11">
    <property type="entry name" value="SENSOR PROTEIN KINASE HPTS"/>
    <property type="match status" value="1"/>
</dbReference>
<evidence type="ECO:0000256" key="2">
    <source>
        <dbReference type="ARBA" id="ARBA00022475"/>
    </source>
</evidence>
<dbReference type="InterPro" id="IPR050640">
    <property type="entry name" value="Bact_2-comp_sensor_kinase"/>
</dbReference>
<keyword evidence="2" id="KW-1003">Cell membrane</keyword>
<keyword evidence="5 12" id="KW-0812">Transmembrane</keyword>
<dbReference type="Pfam" id="PF02743">
    <property type="entry name" value="dCache_1"/>
    <property type="match status" value="1"/>
</dbReference>
<sequence>MSMIFKKYRFTSKLMIAYLLLTVIPIGILGYISYIEYERSVETQVGTYIPKLLRQSNQNIDRQLEELQNLPELIHNSREMIGILRKGSYQSQSEMLKDRFTIESNLTRYYLSGNYKGLLGVFIASKNRIFQSARVPYEHFDELASFPFDQAAEAEREVRILLPKSAPLTFEGDIPYLLFAKSIYDSDNRTTLGTIYIAVDLQFLKDALDELIEGDSTELWIMDENGQIIYHPDPERIGRRFAEIANFPLKNGSFEKRTAAGGELYSVSQSRLTGWMLTHRIAVEELTGEASQVRNMVFVVFVIMIIVTGAISIFLTWNFTRPINQLSLLMKDVERGNFDVDLQIRSRDEVGMLARRFNQMVREIRDLIRENYQIEIKQKEAELYALQFQINPHFMYNTLETIAMSVEEDEKEKVVEMVTLLGRMLRYSLSDNQSIVPIMKEVQHTEDFLRIQVHRFEEALDYAIHQSIDMDAYMTPKFILQPIVENSIKYGLENRQQLKIDLTIEYVKDYRDNTDAIRFVIRDNGVGMDADRLEQVRQTLREIPAMTRDSGVGLANVHSRILLKFGEPYGVRIDGEEGEGTVTTVIIPALRRSERLP</sequence>
<dbReference type="Gene3D" id="3.30.450.20">
    <property type="entry name" value="PAS domain"/>
    <property type="match status" value="1"/>
</dbReference>
<reference evidence="14 15" key="1">
    <citation type="submission" date="2021-04" db="EMBL/GenBank/DDBJ databases">
        <title>Draft genome sequence of Paenibacillus cisolokensis, LC2-13A.</title>
        <authorList>
            <person name="Uke A."/>
            <person name="Chhe C."/>
            <person name="Baramee S."/>
            <person name="Kosugi A."/>
        </authorList>
    </citation>
    <scope>NUCLEOTIDE SEQUENCE [LARGE SCALE GENOMIC DNA]</scope>
    <source>
        <strain evidence="14 15">LC2-13A</strain>
    </source>
</reference>
<dbReference type="Proteomes" id="UP000680304">
    <property type="component" value="Unassembled WGS sequence"/>
</dbReference>
<dbReference type="InterPro" id="IPR003594">
    <property type="entry name" value="HATPase_dom"/>
</dbReference>
<evidence type="ECO:0000313" key="14">
    <source>
        <dbReference type="EMBL" id="GIQ61570.1"/>
    </source>
</evidence>
<evidence type="ECO:0000256" key="11">
    <source>
        <dbReference type="ARBA" id="ARBA00023136"/>
    </source>
</evidence>
<dbReference type="GO" id="GO:0016301">
    <property type="term" value="F:kinase activity"/>
    <property type="evidence" value="ECO:0007669"/>
    <property type="project" value="UniProtKB-KW"/>
</dbReference>
<gene>
    <name evidence="14" type="primary">yesM_1</name>
    <name evidence="14" type="ORF">PACILC2_01380</name>
</gene>
<evidence type="ECO:0000256" key="10">
    <source>
        <dbReference type="ARBA" id="ARBA00023012"/>
    </source>
</evidence>
<dbReference type="Gene3D" id="6.10.340.10">
    <property type="match status" value="1"/>
</dbReference>
<evidence type="ECO:0000256" key="6">
    <source>
        <dbReference type="ARBA" id="ARBA00022741"/>
    </source>
</evidence>
<evidence type="ECO:0000256" key="4">
    <source>
        <dbReference type="ARBA" id="ARBA00022679"/>
    </source>
</evidence>
<dbReference type="InterPro" id="IPR033479">
    <property type="entry name" value="dCache_1"/>
</dbReference>
<evidence type="ECO:0000256" key="9">
    <source>
        <dbReference type="ARBA" id="ARBA00022989"/>
    </source>
</evidence>
<name>A0ABQ4N073_9BACL</name>
<dbReference type="Pfam" id="PF06580">
    <property type="entry name" value="His_kinase"/>
    <property type="match status" value="1"/>
</dbReference>
<keyword evidence="4" id="KW-0808">Transferase</keyword>
<dbReference type="PROSITE" id="PS50885">
    <property type="entry name" value="HAMP"/>
    <property type="match status" value="1"/>
</dbReference>
<evidence type="ECO:0000256" key="1">
    <source>
        <dbReference type="ARBA" id="ARBA00004651"/>
    </source>
</evidence>
<dbReference type="EMBL" id="BOVJ01000004">
    <property type="protein sequence ID" value="GIQ61570.1"/>
    <property type="molecule type" value="Genomic_DNA"/>
</dbReference>
<dbReference type="PANTHER" id="PTHR34220">
    <property type="entry name" value="SENSOR HISTIDINE KINASE YPDA"/>
    <property type="match status" value="1"/>
</dbReference>
<keyword evidence="15" id="KW-1185">Reference proteome</keyword>
<dbReference type="CDD" id="cd06225">
    <property type="entry name" value="HAMP"/>
    <property type="match status" value="1"/>
</dbReference>
<keyword evidence="10" id="KW-0902">Two-component regulatory system</keyword>
<dbReference type="Pfam" id="PF00672">
    <property type="entry name" value="HAMP"/>
    <property type="match status" value="1"/>
</dbReference>
<dbReference type="SUPFAM" id="SSF158472">
    <property type="entry name" value="HAMP domain-like"/>
    <property type="match status" value="1"/>
</dbReference>
<dbReference type="Pfam" id="PF02518">
    <property type="entry name" value="HATPase_c"/>
    <property type="match status" value="1"/>
</dbReference>
<evidence type="ECO:0000256" key="8">
    <source>
        <dbReference type="ARBA" id="ARBA00022840"/>
    </source>
</evidence>
<keyword evidence="11 12" id="KW-0472">Membrane</keyword>
<keyword evidence="6" id="KW-0547">Nucleotide-binding</keyword>
<evidence type="ECO:0000256" key="3">
    <source>
        <dbReference type="ARBA" id="ARBA00022553"/>
    </source>
</evidence>
<feature type="transmembrane region" description="Helical" evidence="12">
    <location>
        <begin position="296"/>
        <end position="320"/>
    </location>
</feature>
<accession>A0ABQ4N073</accession>
<keyword evidence="9 12" id="KW-1133">Transmembrane helix</keyword>
<dbReference type="SMART" id="SM00304">
    <property type="entry name" value="HAMP"/>
    <property type="match status" value="1"/>
</dbReference>
<keyword evidence="3" id="KW-0597">Phosphoprotein</keyword>
<dbReference type="SUPFAM" id="SSF55874">
    <property type="entry name" value="ATPase domain of HSP90 chaperone/DNA topoisomerase II/histidine kinase"/>
    <property type="match status" value="1"/>
</dbReference>
<dbReference type="InterPro" id="IPR029151">
    <property type="entry name" value="Sensor-like_sf"/>
</dbReference>